<dbReference type="Gene3D" id="3.30.40.10">
    <property type="entry name" value="Zinc/RING finger domain, C3HC4 (zinc finger)"/>
    <property type="match status" value="1"/>
</dbReference>
<evidence type="ECO:0000259" key="10">
    <source>
        <dbReference type="PROSITE" id="PS50089"/>
    </source>
</evidence>
<keyword evidence="7" id="KW-0862">Zinc</keyword>
<name>A0A6L2LPP0_TANCI</name>
<evidence type="ECO:0000256" key="5">
    <source>
        <dbReference type="ARBA" id="ARBA00022771"/>
    </source>
</evidence>
<dbReference type="InterPro" id="IPR013083">
    <property type="entry name" value="Znf_RING/FYVE/PHD"/>
</dbReference>
<evidence type="ECO:0000313" key="11">
    <source>
        <dbReference type="EMBL" id="GEU62927.1"/>
    </source>
</evidence>
<dbReference type="SMART" id="SM00184">
    <property type="entry name" value="RING"/>
    <property type="match status" value="1"/>
</dbReference>
<keyword evidence="6" id="KW-0833">Ubl conjugation pathway</keyword>
<dbReference type="AlphaFoldDB" id="A0A6L2LPP0"/>
<evidence type="ECO:0000256" key="6">
    <source>
        <dbReference type="ARBA" id="ARBA00022786"/>
    </source>
</evidence>
<dbReference type="PANTHER" id="PTHR46463:SF16">
    <property type="entry name" value="E3 UBIQUITIN-PROTEIN LIGASE RHF1A"/>
    <property type="match status" value="1"/>
</dbReference>
<dbReference type="PROSITE" id="PS50089">
    <property type="entry name" value="ZF_RING_2"/>
    <property type="match status" value="1"/>
</dbReference>
<evidence type="ECO:0000256" key="3">
    <source>
        <dbReference type="ARBA" id="ARBA00022679"/>
    </source>
</evidence>
<keyword evidence="3" id="KW-0808">Transferase</keyword>
<accession>A0A6L2LPP0</accession>
<gene>
    <name evidence="11" type="ORF">Tci_034905</name>
</gene>
<evidence type="ECO:0000256" key="1">
    <source>
        <dbReference type="ARBA" id="ARBA00000900"/>
    </source>
</evidence>
<comment type="catalytic activity">
    <reaction evidence="1">
        <text>S-ubiquitinyl-[E2 ubiquitin-conjugating enzyme]-L-cysteine + [acceptor protein]-L-lysine = [E2 ubiquitin-conjugating enzyme]-L-cysteine + N(6)-ubiquitinyl-[acceptor protein]-L-lysine.</text>
        <dbReference type="EC" id="2.3.2.27"/>
    </reaction>
</comment>
<dbReference type="SUPFAM" id="SSF57850">
    <property type="entry name" value="RING/U-box"/>
    <property type="match status" value="1"/>
</dbReference>
<evidence type="ECO:0000256" key="2">
    <source>
        <dbReference type="ARBA" id="ARBA00012483"/>
    </source>
</evidence>
<organism evidence="11">
    <name type="scientific">Tanacetum cinerariifolium</name>
    <name type="common">Dalmatian daisy</name>
    <name type="synonym">Chrysanthemum cinerariifolium</name>
    <dbReference type="NCBI Taxonomy" id="118510"/>
    <lineage>
        <taxon>Eukaryota</taxon>
        <taxon>Viridiplantae</taxon>
        <taxon>Streptophyta</taxon>
        <taxon>Embryophyta</taxon>
        <taxon>Tracheophyta</taxon>
        <taxon>Spermatophyta</taxon>
        <taxon>Magnoliopsida</taxon>
        <taxon>eudicotyledons</taxon>
        <taxon>Gunneridae</taxon>
        <taxon>Pentapetalae</taxon>
        <taxon>asterids</taxon>
        <taxon>campanulids</taxon>
        <taxon>Asterales</taxon>
        <taxon>Asteraceae</taxon>
        <taxon>Asteroideae</taxon>
        <taxon>Anthemideae</taxon>
        <taxon>Anthemidinae</taxon>
        <taxon>Tanacetum</taxon>
    </lineage>
</organism>
<comment type="caution">
    <text evidence="11">The sequence shown here is derived from an EMBL/GenBank/DDBJ whole genome shotgun (WGS) entry which is preliminary data.</text>
</comment>
<feature type="region of interest" description="Disordered" evidence="9">
    <location>
        <begin position="144"/>
        <end position="169"/>
    </location>
</feature>
<dbReference type="GO" id="GO:0008270">
    <property type="term" value="F:zinc ion binding"/>
    <property type="evidence" value="ECO:0007669"/>
    <property type="project" value="UniProtKB-KW"/>
</dbReference>
<keyword evidence="4" id="KW-0479">Metal-binding</keyword>
<dbReference type="PANTHER" id="PTHR46463">
    <property type="entry name" value="ZINC FINGER, RING/FYVE/PHD-TYPE"/>
    <property type="match status" value="1"/>
</dbReference>
<evidence type="ECO:0000256" key="7">
    <source>
        <dbReference type="ARBA" id="ARBA00022833"/>
    </source>
</evidence>
<feature type="domain" description="RING-type" evidence="10">
    <location>
        <begin position="39"/>
        <end position="80"/>
    </location>
</feature>
<protein>
    <recommendedName>
        <fullName evidence="2">RING-type E3 ubiquitin transferase</fullName>
        <ecNumber evidence="2">2.3.2.27</ecNumber>
    </recommendedName>
</protein>
<feature type="compositionally biased region" description="Polar residues" evidence="9">
    <location>
        <begin position="347"/>
        <end position="360"/>
    </location>
</feature>
<keyword evidence="5 8" id="KW-0863">Zinc-finger</keyword>
<proteinExistence type="predicted"/>
<sequence>MDSSSSSSMTSAAAAAVVDPITINIHPVDVDDNDNEDVCSICLDAFDSCHNPSTVTTCKHEFHLQCILEWSQRSKECPICWQAIVLKDPASQELLSMVEDERSMRSVANVRHANEDPEVDHDVEYTDSDFEEQLMRTFEAAATSMRYSSRRNKQRLSGVGPSRVHPRADRQIEQEMYTSLEDFHSLGYASSHDNLDSSSSRSMSSFIDQNSPSVGSSASRPRVVNSPSPTGSPGRPIAADMHAFSESVKSKLSAASAKYKESISKSTQGLKAKLLAKDSPVKELSRGVQREMSAGFAGVARMFNRFDPTLKRTAPSSNNDGLTKIFKGKSSQDNVLASPLNEHSADTARNVSSNVETMNH</sequence>
<dbReference type="EC" id="2.3.2.27" evidence="2"/>
<dbReference type="GO" id="GO:0061630">
    <property type="term" value="F:ubiquitin protein ligase activity"/>
    <property type="evidence" value="ECO:0007669"/>
    <property type="project" value="UniProtKB-EC"/>
</dbReference>
<feature type="region of interest" description="Disordered" evidence="9">
    <location>
        <begin position="192"/>
        <end position="238"/>
    </location>
</feature>
<feature type="compositionally biased region" description="Low complexity" evidence="9">
    <location>
        <begin position="192"/>
        <end position="208"/>
    </location>
</feature>
<dbReference type="InterPro" id="IPR001841">
    <property type="entry name" value="Znf_RING"/>
</dbReference>
<evidence type="ECO:0000256" key="4">
    <source>
        <dbReference type="ARBA" id="ARBA00022723"/>
    </source>
</evidence>
<feature type="compositionally biased region" description="Polar residues" evidence="9">
    <location>
        <begin position="209"/>
        <end position="231"/>
    </location>
</feature>
<reference evidence="11" key="1">
    <citation type="journal article" date="2019" name="Sci. Rep.">
        <title>Draft genome of Tanacetum cinerariifolium, the natural source of mosquito coil.</title>
        <authorList>
            <person name="Yamashiro T."/>
            <person name="Shiraishi A."/>
            <person name="Satake H."/>
            <person name="Nakayama K."/>
        </authorList>
    </citation>
    <scope>NUCLEOTIDE SEQUENCE</scope>
</reference>
<evidence type="ECO:0000256" key="9">
    <source>
        <dbReference type="SAM" id="MobiDB-lite"/>
    </source>
</evidence>
<feature type="region of interest" description="Disordered" evidence="9">
    <location>
        <begin position="338"/>
        <end position="360"/>
    </location>
</feature>
<dbReference type="Pfam" id="PF13639">
    <property type="entry name" value="zf-RING_2"/>
    <property type="match status" value="1"/>
</dbReference>
<evidence type="ECO:0000256" key="8">
    <source>
        <dbReference type="PROSITE-ProRule" id="PRU00175"/>
    </source>
</evidence>
<dbReference type="EMBL" id="BKCJ010004759">
    <property type="protein sequence ID" value="GEU62927.1"/>
    <property type="molecule type" value="Genomic_DNA"/>
</dbReference>